<reference evidence="1" key="1">
    <citation type="submission" date="2024-07" db="EMBL/GenBank/DDBJ databases">
        <authorList>
            <person name="fu j."/>
        </authorList>
    </citation>
    <scope>NUCLEOTIDE SEQUENCE</scope>
    <source>
        <strain evidence="1">P10A9</strain>
    </source>
</reference>
<gene>
    <name evidence="1" type="ORF">AB5L97_00050</name>
</gene>
<sequence length="39" mass="4252">MKRLIAIAVAALAGAFVYRKAKESEAQKKVWSGSTDKVE</sequence>
<name>A0AB39L5I7_9MICC</name>
<dbReference type="InterPro" id="IPR047990">
    <property type="entry name" value="DLW39-like"/>
</dbReference>
<dbReference type="AlphaFoldDB" id="A0AB39L5I7"/>
<evidence type="ECO:0000313" key="1">
    <source>
        <dbReference type="EMBL" id="XDP45459.1"/>
    </source>
</evidence>
<dbReference type="NCBIfam" id="NF038356">
    <property type="entry name" value="actino_DLW39"/>
    <property type="match status" value="1"/>
</dbReference>
<accession>A0AB39L5I7</accession>
<dbReference type="EMBL" id="CP163302">
    <property type="protein sequence ID" value="XDP45459.1"/>
    <property type="molecule type" value="Genomic_DNA"/>
</dbReference>
<dbReference type="KEGG" id="spue:AB5L97_00050"/>
<proteinExistence type="predicted"/>
<dbReference type="RefSeq" id="WP_307958691.1">
    <property type="nucleotide sequence ID" value="NZ_CP163302.1"/>
</dbReference>
<organism evidence="1">
    <name type="scientific">Sinomonas puerhi</name>
    <dbReference type="NCBI Taxonomy" id="3238584"/>
    <lineage>
        <taxon>Bacteria</taxon>
        <taxon>Bacillati</taxon>
        <taxon>Actinomycetota</taxon>
        <taxon>Actinomycetes</taxon>
        <taxon>Micrococcales</taxon>
        <taxon>Micrococcaceae</taxon>
        <taxon>Sinomonas</taxon>
    </lineage>
</organism>
<protein>
    <submittedName>
        <fullName evidence="1">DLW-39 family protein</fullName>
    </submittedName>
</protein>